<keyword evidence="3" id="KW-1185">Reference proteome</keyword>
<evidence type="ECO:0000313" key="2">
    <source>
        <dbReference type="EMBL" id="KAG2624619.1"/>
    </source>
</evidence>
<gene>
    <name evidence="2" type="ORF">PVAP13_3KG146200</name>
</gene>
<organism evidence="2 3">
    <name type="scientific">Panicum virgatum</name>
    <name type="common">Blackwell switchgrass</name>
    <dbReference type="NCBI Taxonomy" id="38727"/>
    <lineage>
        <taxon>Eukaryota</taxon>
        <taxon>Viridiplantae</taxon>
        <taxon>Streptophyta</taxon>
        <taxon>Embryophyta</taxon>
        <taxon>Tracheophyta</taxon>
        <taxon>Spermatophyta</taxon>
        <taxon>Magnoliopsida</taxon>
        <taxon>Liliopsida</taxon>
        <taxon>Poales</taxon>
        <taxon>Poaceae</taxon>
        <taxon>PACMAD clade</taxon>
        <taxon>Panicoideae</taxon>
        <taxon>Panicodae</taxon>
        <taxon>Paniceae</taxon>
        <taxon>Panicinae</taxon>
        <taxon>Panicum</taxon>
        <taxon>Panicum sect. Hiantes</taxon>
    </lineage>
</organism>
<dbReference type="EMBL" id="CM029041">
    <property type="protein sequence ID" value="KAG2624619.1"/>
    <property type="molecule type" value="Genomic_DNA"/>
</dbReference>
<dbReference type="AlphaFoldDB" id="A0A8T0UWZ3"/>
<name>A0A8T0UWZ3_PANVG</name>
<feature type="compositionally biased region" description="Basic and acidic residues" evidence="1">
    <location>
        <begin position="35"/>
        <end position="44"/>
    </location>
</feature>
<dbReference type="Proteomes" id="UP000823388">
    <property type="component" value="Chromosome 3K"/>
</dbReference>
<feature type="compositionally biased region" description="Polar residues" evidence="1">
    <location>
        <begin position="83"/>
        <end position="94"/>
    </location>
</feature>
<accession>A0A8T0UWZ3</accession>
<evidence type="ECO:0000313" key="3">
    <source>
        <dbReference type="Proteomes" id="UP000823388"/>
    </source>
</evidence>
<comment type="caution">
    <text evidence="2">The sequence shown here is derived from an EMBL/GenBank/DDBJ whole genome shotgun (WGS) entry which is preliminary data.</text>
</comment>
<sequence length="139" mass="15206">MFGLPARAYPFRLTDAETSHPDALAKLAPQAPARHGPDAAERQAHQGHHHCNSSGRNDDGDWEGEFCPNITGASRKARGVGSCNRNTPVNMCSSDNEDDLISESQLIKKQQEAEPVPIHVSIASMYIKKNFGFETCAQF</sequence>
<evidence type="ECO:0000256" key="1">
    <source>
        <dbReference type="SAM" id="MobiDB-lite"/>
    </source>
</evidence>
<proteinExistence type="predicted"/>
<reference evidence="2 3" key="1">
    <citation type="submission" date="2020-05" db="EMBL/GenBank/DDBJ databases">
        <title>WGS assembly of Panicum virgatum.</title>
        <authorList>
            <person name="Lovell J.T."/>
            <person name="Jenkins J."/>
            <person name="Shu S."/>
            <person name="Juenger T.E."/>
            <person name="Schmutz J."/>
        </authorList>
    </citation>
    <scope>NUCLEOTIDE SEQUENCE [LARGE SCALE GENOMIC DNA]</scope>
    <source>
        <strain evidence="3">cv. AP13</strain>
    </source>
</reference>
<protein>
    <submittedName>
        <fullName evidence="2">Uncharacterized protein</fullName>
    </submittedName>
</protein>
<feature type="region of interest" description="Disordered" evidence="1">
    <location>
        <begin position="30"/>
        <end position="96"/>
    </location>
</feature>